<dbReference type="InterPro" id="IPR029064">
    <property type="entry name" value="Ribosomal_eL30-like_sf"/>
</dbReference>
<evidence type="ECO:0000256" key="1">
    <source>
        <dbReference type="ARBA" id="ARBA00004173"/>
    </source>
</evidence>
<evidence type="ECO:0000256" key="9">
    <source>
        <dbReference type="ARBA" id="ARBA00034881"/>
    </source>
</evidence>
<organism evidence="12 13">
    <name type="scientific">Saitoella complicata (strain BCRC 22490 / CBS 7301 / JCM 7358 / NBRC 10748 / NRRL Y-17804)</name>
    <dbReference type="NCBI Taxonomy" id="698492"/>
    <lineage>
        <taxon>Eukaryota</taxon>
        <taxon>Fungi</taxon>
        <taxon>Dikarya</taxon>
        <taxon>Ascomycota</taxon>
        <taxon>Taphrinomycotina</taxon>
        <taxon>Taphrinomycotina incertae sedis</taxon>
        <taxon>Saitoella</taxon>
    </lineage>
</organism>
<dbReference type="GO" id="GO:0005739">
    <property type="term" value="C:mitochondrion"/>
    <property type="evidence" value="ECO:0007669"/>
    <property type="project" value="UniProtKB-SubCell"/>
</dbReference>
<evidence type="ECO:0000256" key="5">
    <source>
        <dbReference type="ARBA" id="ARBA00022679"/>
    </source>
</evidence>
<sequence length="413" mass="46071">MFTGARCSCRTLSTSLRWTQSRPIITRPGAKIDTTVKYDRRHPDMQPYKESETGPWIRPRNPENLSPKDYVGQDILYGRNPIEAALHADRRKFHALYVQESKKQDKNRPDTIVQLAKDQGIPVVTIENAAQLGNLTGGRPHNGYVMICEELTPVEIYGLERVESPTVPYKVYTAPTRHQSKELEAPKGPKRYPFWLFLDEITDPMNLGAILRTSTFFGVDGVIVSEKTSAPLSPVVSKASSGAMEVRDIYTVSRAHTFLEQVKSNGWKCIATASPDEVKDGAQYVPLPKLSSLLQESPVILMLGSEGEGLRASLRRLCDYETTIKSAPGIYHGLDSLNRPKKSNEGRQRTKRAREAPSGLLRGWLSITHSDKPRSAQLLQPTNLIANVILPLHQEHPHITTSSNSSPQTVAYI</sequence>
<proteinExistence type="inferred from homology"/>
<dbReference type="Proteomes" id="UP000033140">
    <property type="component" value="Unassembled WGS sequence"/>
</dbReference>
<dbReference type="STRING" id="698492.A0A0E9NJ23"/>
<evidence type="ECO:0000256" key="8">
    <source>
        <dbReference type="ARBA" id="ARBA00023128"/>
    </source>
</evidence>
<reference evidence="12 13" key="2">
    <citation type="journal article" date="2014" name="J. Gen. Appl. Microbiol.">
        <title>The early diverging ascomycetous budding yeast Saitoella complicata has three histone deacetylases belonging to the Clr6, Hos2, and Rpd3 lineages.</title>
        <authorList>
            <person name="Nishida H."/>
            <person name="Matsumoto T."/>
            <person name="Kondo S."/>
            <person name="Hamamoto M."/>
            <person name="Yoshikawa H."/>
        </authorList>
    </citation>
    <scope>NUCLEOTIDE SEQUENCE [LARGE SCALE GENOMIC DNA]</scope>
    <source>
        <strain evidence="12 13">NRRL Y-17804</strain>
    </source>
</reference>
<reference evidence="12 13" key="1">
    <citation type="journal article" date="2011" name="J. Gen. Appl. Microbiol.">
        <title>Draft genome sequencing of the enigmatic yeast Saitoella complicata.</title>
        <authorList>
            <person name="Nishida H."/>
            <person name="Hamamoto M."/>
            <person name="Sugiyama J."/>
        </authorList>
    </citation>
    <scope>NUCLEOTIDE SEQUENCE [LARGE SCALE GENOMIC DNA]</scope>
    <source>
        <strain evidence="12 13">NRRL Y-17804</strain>
    </source>
</reference>
<name>A0A0E9NJ23_SAICN</name>
<dbReference type="SUPFAM" id="SSF75217">
    <property type="entry name" value="alpha/beta knot"/>
    <property type="match status" value="1"/>
</dbReference>
<dbReference type="PANTHER" id="PTHR46103">
    <property type="entry name" value="RRNA METHYLTRANSFERASE 1, MITOCHONDRIAL"/>
    <property type="match status" value="1"/>
</dbReference>
<comment type="caution">
    <text evidence="12">The sequence shown here is derived from an EMBL/GenBank/DDBJ whole genome shotgun (WGS) entry which is preliminary data.</text>
</comment>
<evidence type="ECO:0000256" key="4">
    <source>
        <dbReference type="ARBA" id="ARBA00022603"/>
    </source>
</evidence>
<reference evidence="12 13" key="3">
    <citation type="journal article" date="2015" name="Genome Announc.">
        <title>Draft Genome Sequence of the Archiascomycetous Yeast Saitoella complicata.</title>
        <authorList>
            <person name="Yamauchi K."/>
            <person name="Kondo S."/>
            <person name="Hamamoto M."/>
            <person name="Takahashi Y."/>
            <person name="Ogura Y."/>
            <person name="Hayashi T."/>
            <person name="Nishida H."/>
        </authorList>
    </citation>
    <scope>NUCLEOTIDE SEQUENCE [LARGE SCALE GENOMIC DNA]</scope>
    <source>
        <strain evidence="12 13">NRRL Y-17804</strain>
    </source>
</reference>
<keyword evidence="3" id="KW-0698">rRNA processing</keyword>
<feature type="region of interest" description="Disordered" evidence="10">
    <location>
        <begin position="44"/>
        <end position="64"/>
    </location>
</feature>
<comment type="subcellular location">
    <subcellularLocation>
        <location evidence="1">Mitochondrion</location>
    </subcellularLocation>
</comment>
<dbReference type="InterPro" id="IPR047182">
    <property type="entry name" value="MRM1"/>
</dbReference>
<keyword evidence="7" id="KW-0809">Transit peptide</keyword>
<dbReference type="Pfam" id="PF08032">
    <property type="entry name" value="SpoU_sub_bind"/>
    <property type="match status" value="1"/>
</dbReference>
<comment type="similarity">
    <text evidence="2">Belongs to the class IV-like SAM-binding methyltransferase superfamily. RNA methyltransferase TrmH family.</text>
</comment>
<evidence type="ECO:0000256" key="6">
    <source>
        <dbReference type="ARBA" id="ARBA00022691"/>
    </source>
</evidence>
<feature type="region of interest" description="Disordered" evidence="10">
    <location>
        <begin position="335"/>
        <end position="355"/>
    </location>
</feature>
<dbReference type="SMART" id="SM00967">
    <property type="entry name" value="SpoU_sub_bind"/>
    <property type="match status" value="1"/>
</dbReference>
<evidence type="ECO:0000259" key="11">
    <source>
        <dbReference type="SMART" id="SM00967"/>
    </source>
</evidence>
<dbReference type="CDD" id="cd18105">
    <property type="entry name" value="SpoU-like_MRM1"/>
    <property type="match status" value="1"/>
</dbReference>
<dbReference type="InterPro" id="IPR013123">
    <property type="entry name" value="SpoU_subst-bd"/>
</dbReference>
<keyword evidence="5" id="KW-0808">Transferase</keyword>
<feature type="domain" description="RNA 2-O ribose methyltransferase substrate binding" evidence="11">
    <location>
        <begin position="75"/>
        <end position="154"/>
    </location>
</feature>
<dbReference type="InterPro" id="IPR029028">
    <property type="entry name" value="Alpha/beta_knot_MTases"/>
</dbReference>
<keyword evidence="8" id="KW-0496">Mitochondrion</keyword>
<dbReference type="SUPFAM" id="SSF55315">
    <property type="entry name" value="L30e-like"/>
    <property type="match status" value="1"/>
</dbReference>
<dbReference type="Pfam" id="PF00588">
    <property type="entry name" value="SpoU_methylase"/>
    <property type="match status" value="1"/>
</dbReference>
<dbReference type="GO" id="GO:0003723">
    <property type="term" value="F:RNA binding"/>
    <property type="evidence" value="ECO:0007669"/>
    <property type="project" value="InterPro"/>
</dbReference>
<keyword evidence="6" id="KW-0949">S-adenosyl-L-methionine</keyword>
<dbReference type="AlphaFoldDB" id="A0A0E9NJ23"/>
<accession>A0A0E9NJ23</accession>
<dbReference type="OMA" id="ERMITQS"/>
<evidence type="ECO:0000256" key="7">
    <source>
        <dbReference type="ARBA" id="ARBA00022946"/>
    </source>
</evidence>
<dbReference type="InterPro" id="IPR047261">
    <property type="entry name" value="MRM1_MeTrfase_dom"/>
</dbReference>
<keyword evidence="13" id="KW-1185">Reference proteome</keyword>
<evidence type="ECO:0000256" key="2">
    <source>
        <dbReference type="ARBA" id="ARBA00007228"/>
    </source>
</evidence>
<dbReference type="GO" id="GO:0016435">
    <property type="term" value="F:rRNA (guanine) methyltransferase activity"/>
    <property type="evidence" value="ECO:0007669"/>
    <property type="project" value="TreeGrafter"/>
</dbReference>
<keyword evidence="4" id="KW-0489">Methyltransferase</keyword>
<evidence type="ECO:0000256" key="10">
    <source>
        <dbReference type="SAM" id="MobiDB-lite"/>
    </source>
</evidence>
<dbReference type="InterPro" id="IPR029026">
    <property type="entry name" value="tRNA_m1G_MTases_N"/>
</dbReference>
<dbReference type="InterPro" id="IPR001537">
    <property type="entry name" value="SpoU_MeTrfase"/>
</dbReference>
<dbReference type="Gene3D" id="3.30.1330.30">
    <property type="match status" value="1"/>
</dbReference>
<dbReference type="Gene3D" id="3.40.1280.10">
    <property type="match status" value="1"/>
</dbReference>
<gene>
    <name evidence="12" type="ORF">G7K_3991-t1</name>
</gene>
<dbReference type="PANTHER" id="PTHR46103:SF1">
    <property type="entry name" value="RRNA METHYLTRANSFERASE 1, MITOCHONDRIAL"/>
    <property type="match status" value="1"/>
</dbReference>
<dbReference type="EMBL" id="BACD03000026">
    <property type="protein sequence ID" value="GAO49854.1"/>
    <property type="molecule type" value="Genomic_DNA"/>
</dbReference>
<evidence type="ECO:0000313" key="12">
    <source>
        <dbReference type="EMBL" id="GAO49854.1"/>
    </source>
</evidence>
<evidence type="ECO:0000256" key="3">
    <source>
        <dbReference type="ARBA" id="ARBA00022552"/>
    </source>
</evidence>
<protein>
    <recommendedName>
        <fullName evidence="9">rRNA methyltransferase 1, mitochondrial</fullName>
    </recommendedName>
</protein>
<evidence type="ECO:0000313" key="13">
    <source>
        <dbReference type="Proteomes" id="UP000033140"/>
    </source>
</evidence>